<dbReference type="KEGG" id="dpt:Deipr_2552"/>
<evidence type="ECO:0000313" key="2">
    <source>
        <dbReference type="Proteomes" id="UP000007718"/>
    </source>
</evidence>
<dbReference type="RefSeq" id="WP_013623174.1">
    <property type="nucleotide sequence ID" value="NC_015170.1"/>
</dbReference>
<evidence type="ECO:0000313" key="1">
    <source>
        <dbReference type="EMBL" id="ADY27667.1"/>
    </source>
</evidence>
<protein>
    <submittedName>
        <fullName evidence="1">Uncharacterized protein</fullName>
    </submittedName>
</protein>
<reference evidence="2" key="1">
    <citation type="submission" date="2011-02" db="EMBL/GenBank/DDBJ databases">
        <title>The complete sequence of plasmid3 of Deinococcus proteolyticus DSM 20540.</title>
        <authorList>
            <consortium name="US DOE Joint Genome Institute (JGI-PGF)"/>
            <person name="Lucas S."/>
            <person name="Copeland A."/>
            <person name="Lapidus A."/>
            <person name="Bruce D."/>
            <person name="Goodwin L."/>
            <person name="Pitluck S."/>
            <person name="Kyrpides N."/>
            <person name="Mavromatis K."/>
            <person name="Pagani I."/>
            <person name="Ivanova N."/>
            <person name="Ovchinnikova G."/>
            <person name="Zeytun A."/>
            <person name="Detter J.C."/>
            <person name="Han C."/>
            <person name="Land M."/>
            <person name="Hauser L."/>
            <person name="Markowitz V."/>
            <person name="Cheng J.-F."/>
            <person name="Hugenholtz P."/>
            <person name="Woyke T."/>
            <person name="Wu D."/>
            <person name="Pukall R."/>
            <person name="Steenblock K."/>
            <person name="Brambilla E."/>
            <person name="Klenk H.-P."/>
            <person name="Eisen J.A."/>
        </authorList>
    </citation>
    <scope>NUCLEOTIDE SEQUENCE [LARGE SCALE GENOMIC DNA]</scope>
    <source>
        <strain evidence="2">ATCC 35074 / DSM 20540 / JCM 6276 / NBRC 101906 / NCIMB 13154 / VKM Ac-1939 / CCM 2703 / MRP</strain>
        <plasmid evidence="2">Plasmid pDEIPR03</plasmid>
    </source>
</reference>
<dbReference type="Proteomes" id="UP000007718">
    <property type="component" value="Plasmid pDEIPR03"/>
</dbReference>
<dbReference type="OrthoDB" id="70834at2"/>
<sequence>MTLPTYRAGHIVQGEPLMIHALEDFVGELTRQRPWVKARYEEALEAVDDLLSQDTPAGLAAYLAADRAELLAALPEQPLLTEALDEFGAYLREWRWV</sequence>
<keyword evidence="2" id="KW-1185">Reference proteome</keyword>
<dbReference type="HOGENOM" id="CLU_2355090_0_0_0"/>
<reference evidence="1 2" key="2">
    <citation type="journal article" date="2012" name="Stand. Genomic Sci.">
        <title>Complete genome sequence of the orange-red pigmented, radioresistant Deinococcus proteolyticus type strain (MRP(T)).</title>
        <authorList>
            <person name="Copeland A."/>
            <person name="Zeytun A."/>
            <person name="Yassawong M."/>
            <person name="Nolan M."/>
            <person name="Lucas S."/>
            <person name="Hammon N."/>
            <person name="Deshpande S."/>
            <person name="Cheng J.F."/>
            <person name="Han C."/>
            <person name="Tapia R."/>
            <person name="Goodwin L.A."/>
            <person name="Pitluck S."/>
            <person name="Mavromatis K."/>
            <person name="Liolios K."/>
            <person name="Pagani I."/>
            <person name="Ivanova N."/>
            <person name="Mikhailova N."/>
            <person name="Pati A."/>
            <person name="Chen A."/>
            <person name="Palaniappan K."/>
            <person name="Land M."/>
            <person name="Hauser L."/>
            <person name="Jeffries C.D."/>
            <person name="Brambilla E.M."/>
            <person name="Rohde M."/>
            <person name="Sikorski J."/>
            <person name="Pukall R."/>
            <person name="Goker M."/>
            <person name="Detter J.C."/>
            <person name="Woyke T."/>
            <person name="Bristow J."/>
            <person name="Eisen J.A."/>
            <person name="Markowitz V."/>
            <person name="Hugenholtz P."/>
            <person name="Kyrpides N.C."/>
            <person name="Klenk H.P."/>
            <person name="Lapidus A."/>
        </authorList>
    </citation>
    <scope>NUCLEOTIDE SEQUENCE [LARGE SCALE GENOMIC DNA]</scope>
    <source>
        <strain evidence="2">ATCC 35074 / DSM 20540 / JCM 6276 / NBRC 101906 / NCIMB 13154 / VKM Ac-1939 / CCM 2703 / MRP</strain>
        <plasmid evidence="2">Plasmid pDEIPR03</plasmid>
    </source>
</reference>
<organism evidence="1 2">
    <name type="scientific">Deinococcus proteolyticus (strain ATCC 35074 / DSM 20540 / JCM 6276 / NBRC 101906 / NCIMB 13154 / VKM Ac-1939 / CCM 2703 / MRP)</name>
    <dbReference type="NCBI Taxonomy" id="693977"/>
    <lineage>
        <taxon>Bacteria</taxon>
        <taxon>Thermotogati</taxon>
        <taxon>Deinococcota</taxon>
        <taxon>Deinococci</taxon>
        <taxon>Deinococcales</taxon>
        <taxon>Deinococcaceae</taxon>
        <taxon>Deinococcus</taxon>
    </lineage>
</organism>
<geneLocation type="plasmid" evidence="1 2">
    <name>pDEIPR03</name>
</geneLocation>
<name>F0RQV8_DEIPM</name>
<keyword evidence="1" id="KW-0614">Plasmid</keyword>
<proteinExistence type="predicted"/>
<accession>F0RQV8</accession>
<dbReference type="AlphaFoldDB" id="F0RQV8"/>
<dbReference type="EMBL" id="CP002539">
    <property type="protein sequence ID" value="ADY27667.1"/>
    <property type="molecule type" value="Genomic_DNA"/>
</dbReference>
<gene>
    <name evidence="1" type="ordered locus">Deipr_2552</name>
</gene>